<proteinExistence type="predicted"/>
<sequence length="78" mass="8925">MYKGVQGKAELISPPQSSCGVFLENGNEYLISASYGFNLNTKFLSECRINLKWNQVTKNLREKLNNGEIDKYCKINNF</sequence>
<evidence type="ECO:0000313" key="1">
    <source>
        <dbReference type="EMBL" id="CAD2140331.1"/>
    </source>
</evidence>
<gene>
    <name evidence="1" type="ORF">MENT_LOCUS6456</name>
</gene>
<organism evidence="1 2">
    <name type="scientific">Meloidogyne enterolobii</name>
    <name type="common">Root-knot nematode worm</name>
    <name type="synonym">Meloidogyne mayaguensis</name>
    <dbReference type="NCBI Taxonomy" id="390850"/>
    <lineage>
        <taxon>Eukaryota</taxon>
        <taxon>Metazoa</taxon>
        <taxon>Ecdysozoa</taxon>
        <taxon>Nematoda</taxon>
        <taxon>Chromadorea</taxon>
        <taxon>Rhabditida</taxon>
        <taxon>Tylenchina</taxon>
        <taxon>Tylenchomorpha</taxon>
        <taxon>Tylenchoidea</taxon>
        <taxon>Meloidogynidae</taxon>
        <taxon>Meloidogyninae</taxon>
        <taxon>Meloidogyne</taxon>
    </lineage>
</organism>
<accession>A0A6V7TZE5</accession>
<dbReference type="InterPro" id="IPR008993">
    <property type="entry name" value="TIMP-like_OB-fold"/>
</dbReference>
<dbReference type="SUPFAM" id="SSF50242">
    <property type="entry name" value="TIMP-like"/>
    <property type="match status" value="1"/>
</dbReference>
<evidence type="ECO:0000313" key="2">
    <source>
        <dbReference type="Proteomes" id="UP000580250"/>
    </source>
</evidence>
<protein>
    <submittedName>
        <fullName evidence="1">Uncharacterized protein</fullName>
    </submittedName>
</protein>
<dbReference type="AlphaFoldDB" id="A0A6V7TZE5"/>
<dbReference type="OrthoDB" id="6041373at2759"/>
<dbReference type="Proteomes" id="UP000580250">
    <property type="component" value="Unassembled WGS sequence"/>
</dbReference>
<dbReference type="Gene3D" id="2.40.50.120">
    <property type="match status" value="1"/>
</dbReference>
<name>A0A6V7TZE5_MELEN</name>
<dbReference type="EMBL" id="CAJEWN010000025">
    <property type="protein sequence ID" value="CAD2140331.1"/>
    <property type="molecule type" value="Genomic_DNA"/>
</dbReference>
<comment type="caution">
    <text evidence="1">The sequence shown here is derived from an EMBL/GenBank/DDBJ whole genome shotgun (WGS) entry which is preliminary data.</text>
</comment>
<reference evidence="1 2" key="1">
    <citation type="submission" date="2020-08" db="EMBL/GenBank/DDBJ databases">
        <authorList>
            <person name="Koutsovoulos G."/>
            <person name="Danchin GJ E."/>
        </authorList>
    </citation>
    <scope>NUCLEOTIDE SEQUENCE [LARGE SCALE GENOMIC DNA]</scope>
</reference>